<evidence type="ECO:0000313" key="1">
    <source>
        <dbReference type="EMBL" id="QCX24015.1"/>
    </source>
</evidence>
<protein>
    <submittedName>
        <fullName evidence="1">Uncharacterized protein</fullName>
    </submittedName>
</protein>
<dbReference type="KEGG" id="lft:FG051_02355"/>
<dbReference type="AlphaFoldDB" id="A0A5B7T176"/>
<name>A0A5B7T176_9LACO</name>
<dbReference type="STRING" id="1423818.FC88_GL000096"/>
<reference evidence="1 2" key="1">
    <citation type="submission" date="2019-05" db="EMBL/GenBank/DDBJ databases">
        <title>Genome Sequence of Lactobacillus futsaii Y97, a Potential Probiotic Strain Isolated from the Futsai of Taiwan.</title>
        <authorList>
            <person name="Du X."/>
        </authorList>
    </citation>
    <scope>NUCLEOTIDE SEQUENCE [LARGE SCALE GENOMIC DNA]</scope>
    <source>
        <strain evidence="1 2">Y97</strain>
    </source>
</reference>
<dbReference type="Proteomes" id="UP000310673">
    <property type="component" value="Chromosome"/>
</dbReference>
<dbReference type="EMBL" id="CP040736">
    <property type="protein sequence ID" value="QCX24015.1"/>
    <property type="molecule type" value="Genomic_DNA"/>
</dbReference>
<accession>A0A5B7T176</accession>
<dbReference type="RefSeq" id="WP_057813751.1">
    <property type="nucleotide sequence ID" value="NZ_CP040736.1"/>
</dbReference>
<organism evidence="1 2">
    <name type="scientific">Companilactobacillus futsaii</name>
    <dbReference type="NCBI Taxonomy" id="938155"/>
    <lineage>
        <taxon>Bacteria</taxon>
        <taxon>Bacillati</taxon>
        <taxon>Bacillota</taxon>
        <taxon>Bacilli</taxon>
        <taxon>Lactobacillales</taxon>
        <taxon>Lactobacillaceae</taxon>
        <taxon>Companilactobacillus</taxon>
    </lineage>
</organism>
<proteinExistence type="predicted"/>
<sequence length="70" mass="8531">MKLIVCQNWLQEHYPHLLGSVNFGDLNTEISEDDFRDFKKQMRKVGNMDYKFISRRDYEKLAKKAKRLHR</sequence>
<evidence type="ECO:0000313" key="2">
    <source>
        <dbReference type="Proteomes" id="UP000310673"/>
    </source>
</evidence>
<gene>
    <name evidence="1" type="ORF">FG051_02355</name>
</gene>